<dbReference type="GO" id="GO:0006888">
    <property type="term" value="P:endoplasmic reticulum to Golgi vesicle-mediated transport"/>
    <property type="evidence" value="ECO:0007669"/>
    <property type="project" value="TreeGrafter"/>
</dbReference>
<dbReference type="InterPro" id="IPR045913">
    <property type="entry name" value="TBC20/Gyp8-like"/>
</dbReference>
<organism evidence="3 4">
    <name type="scientific">Wickerhamomyces mucosus</name>
    <dbReference type="NCBI Taxonomy" id="1378264"/>
    <lineage>
        <taxon>Eukaryota</taxon>
        <taxon>Fungi</taxon>
        <taxon>Dikarya</taxon>
        <taxon>Ascomycota</taxon>
        <taxon>Saccharomycotina</taxon>
        <taxon>Saccharomycetes</taxon>
        <taxon>Phaffomycetales</taxon>
        <taxon>Wickerhamomycetaceae</taxon>
        <taxon>Wickerhamomyces</taxon>
    </lineage>
</organism>
<dbReference type="Gene3D" id="1.10.8.1310">
    <property type="match status" value="1"/>
</dbReference>
<dbReference type="GO" id="GO:0005789">
    <property type="term" value="C:endoplasmic reticulum membrane"/>
    <property type="evidence" value="ECO:0007669"/>
    <property type="project" value="TreeGrafter"/>
</dbReference>
<dbReference type="Pfam" id="PF00566">
    <property type="entry name" value="RabGAP-TBC"/>
    <property type="match status" value="1"/>
</dbReference>
<evidence type="ECO:0000259" key="2">
    <source>
        <dbReference type="PROSITE" id="PS50086"/>
    </source>
</evidence>
<dbReference type="EMBL" id="JAEUBF010000677">
    <property type="protein sequence ID" value="KAH3676175.1"/>
    <property type="molecule type" value="Genomic_DNA"/>
</dbReference>
<gene>
    <name evidence="3" type="ORF">WICMUC_002197</name>
</gene>
<keyword evidence="4" id="KW-1185">Reference proteome</keyword>
<dbReference type="PANTHER" id="PTHR20913">
    <property type="entry name" value="TBC1 DOMAIN FAMILY MEMBER 20/GTPASE"/>
    <property type="match status" value="1"/>
</dbReference>
<reference evidence="3" key="1">
    <citation type="journal article" date="2021" name="Open Biol.">
        <title>Shared evolutionary footprints suggest mitochondrial oxidative damage underlies multiple complex I losses in fungi.</title>
        <authorList>
            <person name="Schikora-Tamarit M.A."/>
            <person name="Marcet-Houben M."/>
            <person name="Nosek J."/>
            <person name="Gabaldon T."/>
        </authorList>
    </citation>
    <scope>NUCLEOTIDE SEQUENCE</scope>
    <source>
        <strain evidence="3">CBS6341</strain>
    </source>
</reference>
<dbReference type="AlphaFoldDB" id="A0A9P8TF08"/>
<dbReference type="SUPFAM" id="SSF47923">
    <property type="entry name" value="Ypt/Rab-GAP domain of gyp1p"/>
    <property type="match status" value="1"/>
</dbReference>
<evidence type="ECO:0000256" key="1">
    <source>
        <dbReference type="ARBA" id="ARBA00022468"/>
    </source>
</evidence>
<dbReference type="GO" id="GO:0005096">
    <property type="term" value="F:GTPase activator activity"/>
    <property type="evidence" value="ECO:0007669"/>
    <property type="project" value="UniProtKB-KW"/>
</dbReference>
<accession>A0A9P8TF08</accession>
<protein>
    <recommendedName>
        <fullName evidence="2">Rab-GAP TBC domain-containing protein</fullName>
    </recommendedName>
</protein>
<feature type="domain" description="Rab-GAP TBC" evidence="2">
    <location>
        <begin position="37"/>
        <end position="223"/>
    </location>
</feature>
<proteinExistence type="predicted"/>
<evidence type="ECO:0000313" key="4">
    <source>
        <dbReference type="Proteomes" id="UP000769528"/>
    </source>
</evidence>
<sequence>MVDSSDANLDRKLYMEEKVNYADDYVVTTESIHDLVKLHTNITKSGWIEFIKEYELHSDIVNSDILPRHKDEDQVQLDVERSFVYYPTNIASQHRDQLKIRLKKLIIKVLRNYPHLSYYQGYHDISGVVLLMLDDDEMAYRALTRLTLVFLRDFMMPDIKYSLNMLNLIPELIKLLDSELYEKLDLAQIQPIFALSPIITLYSHDFQDLQLVELVFKEMVSQKTIFISLYIFASLVVQKKKEILKTLELNSDFEKSDVIHNTLSKFLSTTTKDELTGAIENSQKYLVKYPPSKLKSFKLVGNLSVLKTKEARNFKSLIDEQIKESKSPVKLPRLSLISKILVSQQTQNVIKLTIAVGVLSILLGSLADVNSPAISFITGRLSLINTIKRIWREIHNNT</sequence>
<dbReference type="PROSITE" id="PS50086">
    <property type="entry name" value="TBC_RABGAP"/>
    <property type="match status" value="1"/>
</dbReference>
<reference evidence="3" key="2">
    <citation type="submission" date="2021-01" db="EMBL/GenBank/DDBJ databases">
        <authorList>
            <person name="Schikora-Tamarit M.A."/>
        </authorList>
    </citation>
    <scope>NUCLEOTIDE SEQUENCE</scope>
    <source>
        <strain evidence="3">CBS6341</strain>
    </source>
</reference>
<keyword evidence="1" id="KW-0343">GTPase activation</keyword>
<name>A0A9P8TF08_9ASCO</name>
<dbReference type="PANTHER" id="PTHR20913:SF7">
    <property type="entry name" value="RE60063P"/>
    <property type="match status" value="1"/>
</dbReference>
<dbReference type="OrthoDB" id="206700at2759"/>
<dbReference type="InterPro" id="IPR000195">
    <property type="entry name" value="Rab-GAP-TBC_dom"/>
</dbReference>
<dbReference type="InterPro" id="IPR035969">
    <property type="entry name" value="Rab-GAP_TBC_sf"/>
</dbReference>
<comment type="caution">
    <text evidence="3">The sequence shown here is derived from an EMBL/GenBank/DDBJ whole genome shotgun (WGS) entry which is preliminary data.</text>
</comment>
<dbReference type="Gene3D" id="1.10.472.80">
    <property type="entry name" value="Ypt/Rab-GAP domain of gyp1p, domain 3"/>
    <property type="match status" value="1"/>
</dbReference>
<dbReference type="Proteomes" id="UP000769528">
    <property type="component" value="Unassembled WGS sequence"/>
</dbReference>
<evidence type="ECO:0000313" key="3">
    <source>
        <dbReference type="EMBL" id="KAH3676175.1"/>
    </source>
</evidence>